<comment type="function">
    <text evidence="9 10">Catalyzes hydrolysis of the D-alanyl-D-alanine dipeptide.</text>
</comment>
<dbReference type="PIRSF" id="PIRSF026671">
    <property type="entry name" value="AA_dipeptidase"/>
    <property type="match status" value="1"/>
</dbReference>
<dbReference type="EMBL" id="FTOA01000004">
    <property type="protein sequence ID" value="SIS88824.1"/>
    <property type="molecule type" value="Genomic_DNA"/>
</dbReference>
<dbReference type="SUPFAM" id="SSF55166">
    <property type="entry name" value="Hedgehog/DD-peptidase"/>
    <property type="match status" value="1"/>
</dbReference>
<evidence type="ECO:0000256" key="3">
    <source>
        <dbReference type="ARBA" id="ARBA00022723"/>
    </source>
</evidence>
<sequence>MLQEITAPDYDVDFDVVYATDRNFTGTPVYQRAAFYLLPEAAALLRRAIAIAAPLGYRLKLLDGFRPSEAQWKLWNHTPDPEFIADPRRGSPHSMGAAVDLTLLDAASGAELDMGTPFDDLRPLSHHGVTDGISAEAQKNRVILMGIMTSAGFDFFRNEWWHYQLFNARARYPVLTDAAAGTRMM</sequence>
<dbReference type="Pfam" id="PF01427">
    <property type="entry name" value="Peptidase_M15"/>
    <property type="match status" value="1"/>
</dbReference>
<protein>
    <recommendedName>
        <fullName evidence="9 10">D-alanyl-D-alanine dipeptidase</fullName>
        <shortName evidence="9 10">D-Ala-D-Ala dipeptidase</shortName>
        <ecNumber evidence="9 10">3.4.13.22</ecNumber>
    </recommendedName>
</protein>
<keyword evidence="7 9" id="KW-0482">Metalloprotease</keyword>
<dbReference type="HAMAP" id="MF_01924">
    <property type="entry name" value="A_A_dipeptidase"/>
    <property type="match status" value="1"/>
</dbReference>
<evidence type="ECO:0000313" key="11">
    <source>
        <dbReference type="EMBL" id="SIS88824.1"/>
    </source>
</evidence>
<dbReference type="CDD" id="cd14840">
    <property type="entry name" value="D-Ala-D-Ala_dipeptidase_Aad"/>
    <property type="match status" value="1"/>
</dbReference>
<feature type="site" description="Transition state stabilizer" evidence="9">
    <location>
        <position position="66"/>
    </location>
</feature>
<evidence type="ECO:0000256" key="9">
    <source>
        <dbReference type="HAMAP-Rule" id="MF_01924"/>
    </source>
</evidence>
<comment type="similarity">
    <text evidence="9 10">Belongs to the peptidase M15D family.</text>
</comment>
<organism evidence="11 12">
    <name type="scientific">Insolitispirillum peregrinum</name>
    <dbReference type="NCBI Taxonomy" id="80876"/>
    <lineage>
        <taxon>Bacteria</taxon>
        <taxon>Pseudomonadati</taxon>
        <taxon>Pseudomonadota</taxon>
        <taxon>Alphaproteobacteria</taxon>
        <taxon>Rhodospirillales</taxon>
        <taxon>Novispirillaceae</taxon>
        <taxon>Insolitispirillum</taxon>
    </lineage>
</organism>
<dbReference type="PANTHER" id="PTHR43126">
    <property type="entry name" value="D-ALANYL-D-ALANINE DIPEPTIDASE"/>
    <property type="match status" value="1"/>
</dbReference>
<feature type="active site" description="Proton donor/acceptor" evidence="9">
    <location>
        <position position="159"/>
    </location>
</feature>
<dbReference type="InterPro" id="IPR009045">
    <property type="entry name" value="Zn_M74/Hedgehog-like"/>
</dbReference>
<dbReference type="AlphaFoldDB" id="A0A1N7MRR1"/>
<dbReference type="PANTHER" id="PTHR43126:SF1">
    <property type="entry name" value="D-ALANYL-D-ALANINE DIPEPTIDASE"/>
    <property type="match status" value="1"/>
</dbReference>
<keyword evidence="2 9" id="KW-0645">Protease</keyword>
<name>A0A1N7MRR1_9PROT</name>
<keyword evidence="4 9" id="KW-0378">Hydrolase</keyword>
<dbReference type="Gene3D" id="3.30.1380.10">
    <property type="match status" value="1"/>
</dbReference>
<dbReference type="InterPro" id="IPR000755">
    <property type="entry name" value="A_A_dipeptidase"/>
</dbReference>
<evidence type="ECO:0000256" key="7">
    <source>
        <dbReference type="ARBA" id="ARBA00023049"/>
    </source>
</evidence>
<accession>A0A1N7MRR1</accession>
<comment type="catalytic activity">
    <reaction evidence="1 9 10">
        <text>D-alanyl-D-alanine + H2O = 2 D-alanine</text>
        <dbReference type="Rhea" id="RHEA:20661"/>
        <dbReference type="ChEBI" id="CHEBI:15377"/>
        <dbReference type="ChEBI" id="CHEBI:57416"/>
        <dbReference type="ChEBI" id="CHEBI:57822"/>
        <dbReference type="EC" id="3.4.13.22"/>
    </reaction>
</comment>
<evidence type="ECO:0000256" key="6">
    <source>
        <dbReference type="ARBA" id="ARBA00022997"/>
    </source>
</evidence>
<comment type="cofactor">
    <cofactor evidence="9">
        <name>Zn(2+)</name>
        <dbReference type="ChEBI" id="CHEBI:29105"/>
    </cofactor>
    <text evidence="9">Binds 1 zinc ion per subunit.</text>
</comment>
<evidence type="ECO:0000256" key="5">
    <source>
        <dbReference type="ARBA" id="ARBA00022833"/>
    </source>
</evidence>
<keyword evidence="3 9" id="KW-0479">Metal-binding</keyword>
<feature type="binding site" evidence="9">
    <location>
        <position position="162"/>
    </location>
    <ligand>
        <name>Zn(2+)</name>
        <dbReference type="ChEBI" id="CHEBI:29105"/>
        <note>catalytic</note>
    </ligand>
</feature>
<reference evidence="11 12" key="1">
    <citation type="submission" date="2017-01" db="EMBL/GenBank/DDBJ databases">
        <authorList>
            <person name="Mah S.A."/>
            <person name="Swanson W.J."/>
            <person name="Moy G.W."/>
            <person name="Vacquier V.D."/>
        </authorList>
    </citation>
    <scope>NUCLEOTIDE SEQUENCE [LARGE SCALE GENOMIC DNA]</scope>
    <source>
        <strain evidence="11 12">DSM 11589</strain>
    </source>
</reference>
<dbReference type="GO" id="GO:0008237">
    <property type="term" value="F:metallopeptidase activity"/>
    <property type="evidence" value="ECO:0007669"/>
    <property type="project" value="UniProtKB-KW"/>
</dbReference>
<dbReference type="STRING" id="80876.SAMN05421779_104308"/>
<dbReference type="OrthoDB" id="9801430at2"/>
<feature type="binding site" evidence="9">
    <location>
        <position position="93"/>
    </location>
    <ligand>
        <name>Zn(2+)</name>
        <dbReference type="ChEBI" id="CHEBI:29105"/>
        <note>catalytic</note>
    </ligand>
</feature>
<dbReference type="GO" id="GO:0006508">
    <property type="term" value="P:proteolysis"/>
    <property type="evidence" value="ECO:0007669"/>
    <property type="project" value="UniProtKB-KW"/>
</dbReference>
<dbReference type="GO" id="GO:0008270">
    <property type="term" value="F:zinc ion binding"/>
    <property type="evidence" value="ECO:0007669"/>
    <property type="project" value="UniProtKB-UniRule"/>
</dbReference>
<evidence type="ECO:0000256" key="8">
    <source>
        <dbReference type="ARBA" id="ARBA00023316"/>
    </source>
</evidence>
<keyword evidence="12" id="KW-1185">Reference proteome</keyword>
<dbReference type="Proteomes" id="UP000185678">
    <property type="component" value="Unassembled WGS sequence"/>
</dbReference>
<dbReference type="GO" id="GO:0160237">
    <property type="term" value="F:D-Ala-D-Ala dipeptidase activity"/>
    <property type="evidence" value="ECO:0007669"/>
    <property type="project" value="UniProtKB-EC"/>
</dbReference>
<dbReference type="NCBIfam" id="NF007557">
    <property type="entry name" value="PRK10178.1"/>
    <property type="match status" value="1"/>
</dbReference>
<proteinExistence type="inferred from homology"/>
<dbReference type="EC" id="3.4.13.22" evidence="9 10"/>
<evidence type="ECO:0000256" key="10">
    <source>
        <dbReference type="PIRNR" id="PIRNR026671"/>
    </source>
</evidence>
<evidence type="ECO:0000256" key="1">
    <source>
        <dbReference type="ARBA" id="ARBA00001362"/>
    </source>
</evidence>
<evidence type="ECO:0000313" key="12">
    <source>
        <dbReference type="Proteomes" id="UP000185678"/>
    </source>
</evidence>
<evidence type="ECO:0000256" key="2">
    <source>
        <dbReference type="ARBA" id="ARBA00022670"/>
    </source>
</evidence>
<keyword evidence="5 9" id="KW-0862">Zinc</keyword>
<keyword evidence="6 9" id="KW-0224">Dipeptidase</keyword>
<evidence type="ECO:0000256" key="4">
    <source>
        <dbReference type="ARBA" id="ARBA00022801"/>
    </source>
</evidence>
<feature type="binding site" evidence="9">
    <location>
        <position position="100"/>
    </location>
    <ligand>
        <name>Zn(2+)</name>
        <dbReference type="ChEBI" id="CHEBI:29105"/>
        <note>catalytic</note>
    </ligand>
</feature>
<dbReference type="GO" id="GO:0071555">
    <property type="term" value="P:cell wall organization"/>
    <property type="evidence" value="ECO:0007669"/>
    <property type="project" value="UniProtKB-KW"/>
</dbReference>
<gene>
    <name evidence="9" type="primary">ddpX</name>
    <name evidence="11" type="ORF">SAMN05421779_104308</name>
</gene>
<keyword evidence="8 10" id="KW-0961">Cell wall biogenesis/degradation</keyword>
<dbReference type="RefSeq" id="WP_076400738.1">
    <property type="nucleotide sequence ID" value="NZ_FTOA01000004.1"/>
</dbReference>